<proteinExistence type="predicted"/>
<accession>A0ABV5FUZ3</accession>
<sequence length="57" mass="5965">MGCCRERVAVRSTAVAPDGGGRSASSRRSGPPCERMVLDPPMATPWAGSIGRPPGRR</sequence>
<keyword evidence="3" id="KW-1185">Reference proteome</keyword>
<gene>
    <name evidence="2" type="ORF">ACFFX0_02345</name>
</gene>
<evidence type="ECO:0000313" key="3">
    <source>
        <dbReference type="Proteomes" id="UP001589575"/>
    </source>
</evidence>
<comment type="caution">
    <text evidence="2">The sequence shown here is derived from an EMBL/GenBank/DDBJ whole genome shotgun (WGS) entry which is preliminary data.</text>
</comment>
<name>A0ABV5FUZ3_9MICC</name>
<evidence type="ECO:0000313" key="2">
    <source>
        <dbReference type="EMBL" id="MFB9070093.1"/>
    </source>
</evidence>
<protein>
    <submittedName>
        <fullName evidence="2">Uncharacterized protein</fullName>
    </submittedName>
</protein>
<dbReference type="Proteomes" id="UP001589575">
    <property type="component" value="Unassembled WGS sequence"/>
</dbReference>
<evidence type="ECO:0000256" key="1">
    <source>
        <dbReference type="SAM" id="MobiDB-lite"/>
    </source>
</evidence>
<organism evidence="2 3">
    <name type="scientific">Citricoccus parietis</name>
    <dbReference type="NCBI Taxonomy" id="592307"/>
    <lineage>
        <taxon>Bacteria</taxon>
        <taxon>Bacillati</taxon>
        <taxon>Actinomycetota</taxon>
        <taxon>Actinomycetes</taxon>
        <taxon>Micrococcales</taxon>
        <taxon>Micrococcaceae</taxon>
        <taxon>Citricoccus</taxon>
    </lineage>
</organism>
<reference evidence="2 3" key="1">
    <citation type="submission" date="2024-09" db="EMBL/GenBank/DDBJ databases">
        <authorList>
            <person name="Sun Q."/>
            <person name="Mori K."/>
        </authorList>
    </citation>
    <scope>NUCLEOTIDE SEQUENCE [LARGE SCALE GENOMIC DNA]</scope>
    <source>
        <strain evidence="2 3">CCM 7609</strain>
    </source>
</reference>
<feature type="region of interest" description="Disordered" evidence="1">
    <location>
        <begin position="1"/>
        <end position="57"/>
    </location>
</feature>
<dbReference type="EMBL" id="JBHMFI010000001">
    <property type="protein sequence ID" value="MFB9070093.1"/>
    <property type="molecule type" value="Genomic_DNA"/>
</dbReference>